<dbReference type="RefSeq" id="WP_011710487.1">
    <property type="nucleotide sequence ID" value="NZ_BMIX01000001.1"/>
</dbReference>
<dbReference type="PANTHER" id="PTHR48081">
    <property type="entry name" value="AB HYDROLASE SUPERFAMILY PROTEIN C4A8.06C"/>
    <property type="match status" value="1"/>
</dbReference>
<organism evidence="3 4">
    <name type="scientific">Christiangramia forsetii</name>
    <dbReference type="NCBI Taxonomy" id="411153"/>
    <lineage>
        <taxon>Bacteria</taxon>
        <taxon>Pseudomonadati</taxon>
        <taxon>Bacteroidota</taxon>
        <taxon>Flavobacteriia</taxon>
        <taxon>Flavobacteriales</taxon>
        <taxon>Flavobacteriaceae</taxon>
        <taxon>Christiangramia</taxon>
    </lineage>
</organism>
<comment type="caution">
    <text evidence="3">The sequence shown here is derived from an EMBL/GenBank/DDBJ whole genome shotgun (WGS) entry which is preliminary data.</text>
</comment>
<keyword evidence="1" id="KW-0378">Hydrolase</keyword>
<name>A0ABQ1WBB7_9FLAO</name>
<evidence type="ECO:0000256" key="1">
    <source>
        <dbReference type="ARBA" id="ARBA00022801"/>
    </source>
</evidence>
<dbReference type="Gene3D" id="3.40.50.1820">
    <property type="entry name" value="alpha/beta hydrolase"/>
    <property type="match status" value="1"/>
</dbReference>
<protein>
    <recommendedName>
        <fullName evidence="2">BD-FAE-like domain-containing protein</fullName>
    </recommendedName>
</protein>
<evidence type="ECO:0000313" key="4">
    <source>
        <dbReference type="Proteomes" id="UP000605733"/>
    </source>
</evidence>
<dbReference type="Pfam" id="PF20434">
    <property type="entry name" value="BD-FAE"/>
    <property type="match status" value="1"/>
</dbReference>
<evidence type="ECO:0000313" key="3">
    <source>
        <dbReference type="EMBL" id="GGG22985.1"/>
    </source>
</evidence>
<dbReference type="InterPro" id="IPR029058">
    <property type="entry name" value="AB_hydrolase_fold"/>
</dbReference>
<keyword evidence="4" id="KW-1185">Reference proteome</keyword>
<gene>
    <name evidence="3" type="ORF">GCM10011532_02620</name>
</gene>
<accession>A0ABQ1WBB7</accession>
<evidence type="ECO:0000259" key="2">
    <source>
        <dbReference type="Pfam" id="PF20434"/>
    </source>
</evidence>
<dbReference type="PANTHER" id="PTHR48081:SF33">
    <property type="entry name" value="KYNURENINE FORMAMIDASE"/>
    <property type="match status" value="1"/>
</dbReference>
<dbReference type="EMBL" id="BMIX01000001">
    <property type="protein sequence ID" value="GGG22985.1"/>
    <property type="molecule type" value="Genomic_DNA"/>
</dbReference>
<dbReference type="SUPFAM" id="SSF53474">
    <property type="entry name" value="alpha/beta-Hydrolases"/>
    <property type="match status" value="1"/>
</dbReference>
<proteinExistence type="predicted"/>
<dbReference type="InterPro" id="IPR049492">
    <property type="entry name" value="BD-FAE-like_dom"/>
</dbReference>
<dbReference type="InterPro" id="IPR050300">
    <property type="entry name" value="GDXG_lipolytic_enzyme"/>
</dbReference>
<sequence>MRSYLLHILILILFTSCGVSKHKDILYLQEAERSNQPSLNVFSPKDKNSLVKSPVLIFVHGGNWDSGKKEMYSFFGKNFARKGITTVVVGYTLSPQADYKEMTSQIASAIQWTIDNISNYNGNPEKLFLTGHSAGGHLISLAVMNPKYGIDPEDISGIILNDAAGLDMHHYLQQNPPTSTNNYLTTWTNNPENWKKASPIFYLNEKIPPFLIYLGKKTYPSITTANKRFLNDLQQYQPEVEPVLINKKHIPMMTQYLWPWSNRYQEMIEFIEVSSK</sequence>
<feature type="domain" description="BD-FAE-like" evidence="2">
    <location>
        <begin position="40"/>
        <end position="217"/>
    </location>
</feature>
<reference evidence="4" key="1">
    <citation type="journal article" date="2019" name="Int. J. Syst. Evol. Microbiol.">
        <title>The Global Catalogue of Microorganisms (GCM) 10K type strain sequencing project: providing services to taxonomists for standard genome sequencing and annotation.</title>
        <authorList>
            <consortium name="The Broad Institute Genomics Platform"/>
            <consortium name="The Broad Institute Genome Sequencing Center for Infectious Disease"/>
            <person name="Wu L."/>
            <person name="Ma J."/>
        </authorList>
    </citation>
    <scope>NUCLEOTIDE SEQUENCE [LARGE SCALE GENOMIC DNA]</scope>
    <source>
        <strain evidence="4">CGMCC 1.15422</strain>
    </source>
</reference>
<dbReference type="Proteomes" id="UP000605733">
    <property type="component" value="Unassembled WGS sequence"/>
</dbReference>
<dbReference type="PROSITE" id="PS51257">
    <property type="entry name" value="PROKAR_LIPOPROTEIN"/>
    <property type="match status" value="1"/>
</dbReference>